<protein>
    <submittedName>
        <fullName evidence="1">Uncharacterized protein</fullName>
    </submittedName>
</protein>
<evidence type="ECO:0000313" key="1">
    <source>
        <dbReference type="EMBL" id="NYI80557.1"/>
    </source>
</evidence>
<accession>A0A7Z0IV17</accession>
<name>A0A7Z0IV17_9ACTN</name>
<dbReference type="AlphaFoldDB" id="A0A7Z0IV17"/>
<proteinExistence type="predicted"/>
<dbReference type="EMBL" id="JACBZR010000001">
    <property type="protein sequence ID" value="NYI80557.1"/>
    <property type="molecule type" value="Genomic_DNA"/>
</dbReference>
<reference evidence="1 2" key="1">
    <citation type="submission" date="2020-07" db="EMBL/GenBank/DDBJ databases">
        <title>Sequencing the genomes of 1000 actinobacteria strains.</title>
        <authorList>
            <person name="Klenk H.-P."/>
        </authorList>
    </citation>
    <scope>NUCLEOTIDE SEQUENCE [LARGE SCALE GENOMIC DNA]</scope>
    <source>
        <strain evidence="1 2">DSM 26487</strain>
    </source>
</reference>
<comment type="caution">
    <text evidence="1">The sequence shown here is derived from an EMBL/GenBank/DDBJ whole genome shotgun (WGS) entry which is preliminary data.</text>
</comment>
<evidence type="ECO:0000313" key="2">
    <source>
        <dbReference type="Proteomes" id="UP000564496"/>
    </source>
</evidence>
<sequence length="42" mass="4683">MNEATNLFLRFTGKKSVAYGGHRRPLTGRLEMKTAGKGMIDE</sequence>
<dbReference type="Proteomes" id="UP000564496">
    <property type="component" value="Unassembled WGS sequence"/>
</dbReference>
<gene>
    <name evidence="1" type="ORF">BJ988_005205</name>
</gene>
<organism evidence="1 2">
    <name type="scientific">Nocardioides panzhihuensis</name>
    <dbReference type="NCBI Taxonomy" id="860243"/>
    <lineage>
        <taxon>Bacteria</taxon>
        <taxon>Bacillati</taxon>
        <taxon>Actinomycetota</taxon>
        <taxon>Actinomycetes</taxon>
        <taxon>Propionibacteriales</taxon>
        <taxon>Nocardioidaceae</taxon>
        <taxon>Nocardioides</taxon>
    </lineage>
</organism>
<keyword evidence="2" id="KW-1185">Reference proteome</keyword>